<dbReference type="Proteomes" id="UP000525078">
    <property type="component" value="Unassembled WGS sequence"/>
</dbReference>
<proteinExistence type="predicted"/>
<dbReference type="EMBL" id="JAATIP010000161">
    <property type="protein sequence ID" value="KAF4365164.1"/>
    <property type="molecule type" value="Genomic_DNA"/>
</dbReference>
<dbReference type="Proteomes" id="UP000583929">
    <property type="component" value="Unassembled WGS sequence"/>
</dbReference>
<evidence type="ECO:0000256" key="1">
    <source>
        <dbReference type="SAM" id="Phobius"/>
    </source>
</evidence>
<name>A0A7J6H0X5_CANSA</name>
<feature type="transmembrane region" description="Helical" evidence="1">
    <location>
        <begin position="23"/>
        <end position="40"/>
    </location>
</feature>
<evidence type="ECO:0000313" key="2">
    <source>
        <dbReference type="EMBL" id="KAF4365164.1"/>
    </source>
</evidence>
<reference evidence="4 5" key="1">
    <citation type="journal article" date="2020" name="bioRxiv">
        <title>Sequence and annotation of 42 cannabis genomes reveals extensive copy number variation in cannabinoid synthesis and pathogen resistance genes.</title>
        <authorList>
            <person name="Mckernan K.J."/>
            <person name="Helbert Y."/>
            <person name="Kane L.T."/>
            <person name="Ebling H."/>
            <person name="Zhang L."/>
            <person name="Liu B."/>
            <person name="Eaton Z."/>
            <person name="Mclaughlin S."/>
            <person name="Kingan S."/>
            <person name="Baybayan P."/>
            <person name="Concepcion G."/>
            <person name="Jordan M."/>
            <person name="Riva A."/>
            <person name="Barbazuk W."/>
            <person name="Harkins T."/>
        </authorList>
    </citation>
    <scope>NUCLEOTIDE SEQUENCE [LARGE SCALE GENOMIC DNA]</scope>
    <source>
        <strain evidence="4 5">cv. Jamaican Lion 4</strain>
        <strain evidence="3">Father</strain>
        <strain evidence="2">Mother</strain>
        <tissue evidence="3">Leaf</tissue>
    </source>
</reference>
<keyword evidence="1" id="KW-0812">Transmembrane</keyword>
<accession>A0A7J6H0X5</accession>
<evidence type="ECO:0000313" key="4">
    <source>
        <dbReference type="Proteomes" id="UP000525078"/>
    </source>
</evidence>
<dbReference type="EMBL" id="JAATIQ010000073">
    <property type="protein sequence ID" value="KAF4388608.1"/>
    <property type="molecule type" value="Genomic_DNA"/>
</dbReference>
<evidence type="ECO:0000313" key="5">
    <source>
        <dbReference type="Proteomes" id="UP000583929"/>
    </source>
</evidence>
<keyword evidence="1" id="KW-0472">Membrane</keyword>
<protein>
    <submittedName>
        <fullName evidence="3">Uncharacterized protein</fullName>
    </submittedName>
</protein>
<keyword evidence="5" id="KW-1185">Reference proteome</keyword>
<comment type="caution">
    <text evidence="3">The sequence shown here is derived from an EMBL/GenBank/DDBJ whole genome shotgun (WGS) entry which is preliminary data.</text>
</comment>
<dbReference type="AlphaFoldDB" id="A0A7J6H0X5"/>
<keyword evidence="1" id="KW-1133">Transmembrane helix</keyword>
<evidence type="ECO:0000313" key="3">
    <source>
        <dbReference type="EMBL" id="KAF4388608.1"/>
    </source>
</evidence>
<gene>
    <name evidence="2" type="ORF">F8388_011094</name>
    <name evidence="3" type="ORF">G4B88_021519</name>
</gene>
<sequence length="80" mass="9535">MSHPLCCIFYTEKNYLRNTLRDILYGCNILLSILCIPCGFRRFQEIRMARFGYSLSLAFRNNLFRLFFLVFYKAFDGGEI</sequence>
<organism evidence="3 5">
    <name type="scientific">Cannabis sativa</name>
    <name type="common">Hemp</name>
    <name type="synonym">Marijuana</name>
    <dbReference type="NCBI Taxonomy" id="3483"/>
    <lineage>
        <taxon>Eukaryota</taxon>
        <taxon>Viridiplantae</taxon>
        <taxon>Streptophyta</taxon>
        <taxon>Embryophyta</taxon>
        <taxon>Tracheophyta</taxon>
        <taxon>Spermatophyta</taxon>
        <taxon>Magnoliopsida</taxon>
        <taxon>eudicotyledons</taxon>
        <taxon>Gunneridae</taxon>
        <taxon>Pentapetalae</taxon>
        <taxon>rosids</taxon>
        <taxon>fabids</taxon>
        <taxon>Rosales</taxon>
        <taxon>Cannabaceae</taxon>
        <taxon>Cannabis</taxon>
    </lineage>
</organism>